<dbReference type="PIRSF" id="PIRSF006102">
    <property type="entry name" value="NQR_DE"/>
    <property type="match status" value="1"/>
</dbReference>
<keyword evidence="2 8" id="KW-0813">Transport</keyword>
<evidence type="ECO:0000256" key="7">
    <source>
        <dbReference type="ARBA" id="ARBA00023136"/>
    </source>
</evidence>
<dbReference type="Pfam" id="PF02508">
    <property type="entry name" value="Rnf-Nqr"/>
    <property type="match status" value="1"/>
</dbReference>
<dbReference type="HAMAP" id="MF_00478">
    <property type="entry name" value="RsxE_RnfE"/>
    <property type="match status" value="1"/>
</dbReference>
<evidence type="ECO:0000256" key="4">
    <source>
        <dbReference type="ARBA" id="ARBA00022967"/>
    </source>
</evidence>
<dbReference type="AlphaFoldDB" id="A0A1F4R446"/>
<proteinExistence type="inferred from homology"/>
<comment type="subcellular location">
    <subcellularLocation>
        <location evidence="8">Cell membrane</location>
        <topology evidence="8">Multi-pass membrane protein</topology>
    </subcellularLocation>
    <subcellularLocation>
        <location evidence="1">Endomembrane system</location>
        <topology evidence="1">Multi-pass membrane protein</topology>
    </subcellularLocation>
</comment>
<gene>
    <name evidence="8" type="primary">rnfE</name>
    <name evidence="9" type="ORF">A3H38_04930</name>
</gene>
<feature type="transmembrane region" description="Helical" evidence="8">
    <location>
        <begin position="92"/>
        <end position="111"/>
    </location>
</feature>
<feature type="transmembrane region" description="Helical" evidence="8">
    <location>
        <begin position="68"/>
        <end position="86"/>
    </location>
</feature>
<feature type="transmembrane region" description="Helical" evidence="8">
    <location>
        <begin position="166"/>
        <end position="188"/>
    </location>
</feature>
<name>A0A1F4R446_UNCSA</name>
<accession>A0A1F4R446</accession>
<evidence type="ECO:0000256" key="1">
    <source>
        <dbReference type="ARBA" id="ARBA00004127"/>
    </source>
</evidence>
<dbReference type="GO" id="GO:0012505">
    <property type="term" value="C:endomembrane system"/>
    <property type="evidence" value="ECO:0007669"/>
    <property type="project" value="UniProtKB-SubCell"/>
</dbReference>
<feature type="transmembrane region" description="Helical" evidence="8">
    <location>
        <begin position="34"/>
        <end position="56"/>
    </location>
</feature>
<comment type="function">
    <text evidence="8">Part of a membrane-bound complex that couples electron transfer with translocation of ions across the membrane.</text>
</comment>
<comment type="caution">
    <text evidence="9">The sequence shown here is derived from an EMBL/GenBank/DDBJ whole genome shotgun (WGS) entry which is preliminary data.</text>
</comment>
<keyword evidence="7 8" id="KW-0472">Membrane</keyword>
<evidence type="ECO:0000256" key="8">
    <source>
        <dbReference type="HAMAP-Rule" id="MF_00478"/>
    </source>
</evidence>
<evidence type="ECO:0000313" key="9">
    <source>
        <dbReference type="EMBL" id="OGC02932.1"/>
    </source>
</evidence>
<keyword evidence="3 8" id="KW-0812">Transmembrane</keyword>
<dbReference type="EMBL" id="METP01000066">
    <property type="protein sequence ID" value="OGC02932.1"/>
    <property type="molecule type" value="Genomic_DNA"/>
</dbReference>
<dbReference type="GO" id="GO:0022900">
    <property type="term" value="P:electron transport chain"/>
    <property type="evidence" value="ECO:0007669"/>
    <property type="project" value="UniProtKB-UniRule"/>
</dbReference>
<dbReference type="EC" id="7.-.-.-" evidence="8"/>
<evidence type="ECO:0000256" key="6">
    <source>
        <dbReference type="ARBA" id="ARBA00022989"/>
    </source>
</evidence>
<feature type="transmembrane region" description="Helical" evidence="8">
    <location>
        <begin position="123"/>
        <end position="146"/>
    </location>
</feature>
<keyword evidence="6 8" id="KW-1133">Transmembrane helix</keyword>
<evidence type="ECO:0000313" key="10">
    <source>
        <dbReference type="Proteomes" id="UP000176938"/>
    </source>
</evidence>
<dbReference type="InterPro" id="IPR003667">
    <property type="entry name" value="NqrDE/RnfAE"/>
</dbReference>
<evidence type="ECO:0000256" key="5">
    <source>
        <dbReference type="ARBA" id="ARBA00022982"/>
    </source>
</evidence>
<comment type="similarity">
    <text evidence="8">Belongs to the NqrDE/RnfAE family.</text>
</comment>
<dbReference type="NCBIfam" id="NF009070">
    <property type="entry name" value="PRK12405.1"/>
    <property type="match status" value="1"/>
</dbReference>
<reference evidence="9 10" key="1">
    <citation type="journal article" date="2016" name="Nat. Commun.">
        <title>Thousands of microbial genomes shed light on interconnected biogeochemical processes in an aquifer system.</title>
        <authorList>
            <person name="Anantharaman K."/>
            <person name="Brown C.T."/>
            <person name="Hug L.A."/>
            <person name="Sharon I."/>
            <person name="Castelle C.J."/>
            <person name="Probst A.J."/>
            <person name="Thomas B.C."/>
            <person name="Singh A."/>
            <person name="Wilkins M.J."/>
            <person name="Karaoz U."/>
            <person name="Brodie E.L."/>
            <person name="Williams K.H."/>
            <person name="Hubbard S.S."/>
            <person name="Banfield J.F."/>
        </authorList>
    </citation>
    <scope>NUCLEOTIDE SEQUENCE [LARGE SCALE GENOMIC DNA]</scope>
</reference>
<comment type="subunit">
    <text evidence="8">The complex is composed of six subunits: RnfA, RnfB, RnfC, RnfD, RnfE and RnfG.</text>
</comment>
<keyword evidence="8" id="KW-1003">Cell membrane</keyword>
<dbReference type="GO" id="GO:0005886">
    <property type="term" value="C:plasma membrane"/>
    <property type="evidence" value="ECO:0007669"/>
    <property type="project" value="UniProtKB-SubCell"/>
</dbReference>
<organism evidence="9 10">
    <name type="scientific">candidate division WOR-1 bacterium RIFCSPLOWO2_02_FULL_46_20</name>
    <dbReference type="NCBI Taxonomy" id="1802567"/>
    <lineage>
        <taxon>Bacteria</taxon>
        <taxon>Bacillati</taxon>
        <taxon>Saganbacteria</taxon>
    </lineage>
</organism>
<protein>
    <recommendedName>
        <fullName evidence="8">Ion-translocating oxidoreductase complex subunit E</fullName>
        <ecNumber evidence="8">7.-.-.-</ecNumber>
    </recommendedName>
    <alternativeName>
        <fullName evidence="8">Rnf electron transport complex subunit E</fullName>
    </alternativeName>
</protein>
<dbReference type="PANTHER" id="PTHR30586:SF0">
    <property type="entry name" value="ION-TRANSLOCATING OXIDOREDUCTASE COMPLEX SUBUNIT E"/>
    <property type="match status" value="1"/>
</dbReference>
<evidence type="ECO:0000256" key="2">
    <source>
        <dbReference type="ARBA" id="ARBA00022448"/>
    </source>
</evidence>
<keyword evidence="5 8" id="KW-0249">Electron transport</keyword>
<keyword evidence="4 8" id="KW-1278">Translocase</keyword>
<evidence type="ECO:0000256" key="3">
    <source>
        <dbReference type="ARBA" id="ARBA00022692"/>
    </source>
</evidence>
<dbReference type="NCBIfam" id="TIGR01948">
    <property type="entry name" value="rnfE"/>
    <property type="match status" value="1"/>
</dbReference>
<dbReference type="PANTHER" id="PTHR30586">
    <property type="entry name" value="ELECTRON TRANSPORT COMPLEX PROTEIN RNFE"/>
    <property type="match status" value="1"/>
</dbReference>
<sequence>MSLWRDFNAGIAIENPVLRLMIGLCPVLAVSNNAINALGMSCAVAFVLICSNMVVAMIRKLVPDEVRIPIFIIVISTFVTIIDYVMNAYFPALYQALGVFVPLIVVNCIILGRAEAFAYRQPVLNSILDGVGMSLGFTLALVSIGVVRELLGVGAIFGLQLFEPTLAAIIMILPPGAFLTIGCLMAALNKLENKVL</sequence>
<dbReference type="InterPro" id="IPR010968">
    <property type="entry name" value="RnfE"/>
</dbReference>
<dbReference type="Proteomes" id="UP000176938">
    <property type="component" value="Unassembled WGS sequence"/>
</dbReference>